<accession>A0AAE0KIR5</accession>
<keyword evidence="2" id="KW-1185">Reference proteome</keyword>
<comment type="caution">
    <text evidence="1">The sequence shown here is derived from an EMBL/GenBank/DDBJ whole genome shotgun (WGS) entry which is preliminary data.</text>
</comment>
<name>A0AAE0KIR5_9PEZI</name>
<proteinExistence type="predicted"/>
<dbReference type="AlphaFoldDB" id="A0AAE0KIR5"/>
<sequence>MATKTDNVGPLTTVFTGPTTCLLTTTWIGNMAGFYVAAFWDDITQCYPTGTQSLNLHTGYYYSPRMCPSSWAPSVSLATDFSTTTSDYSQQALPRRRWPGYAVPRKLSILNFSTFVETVLTVFTRSGYTPVTYLPSTS</sequence>
<organism evidence="1 2">
    <name type="scientific">Lasiosphaeria ovina</name>
    <dbReference type="NCBI Taxonomy" id="92902"/>
    <lineage>
        <taxon>Eukaryota</taxon>
        <taxon>Fungi</taxon>
        <taxon>Dikarya</taxon>
        <taxon>Ascomycota</taxon>
        <taxon>Pezizomycotina</taxon>
        <taxon>Sordariomycetes</taxon>
        <taxon>Sordariomycetidae</taxon>
        <taxon>Sordariales</taxon>
        <taxon>Lasiosphaeriaceae</taxon>
        <taxon>Lasiosphaeria</taxon>
    </lineage>
</organism>
<evidence type="ECO:0000313" key="1">
    <source>
        <dbReference type="EMBL" id="KAK3377254.1"/>
    </source>
</evidence>
<evidence type="ECO:0000313" key="2">
    <source>
        <dbReference type="Proteomes" id="UP001287356"/>
    </source>
</evidence>
<gene>
    <name evidence="1" type="ORF">B0T24DRAFT_620786</name>
</gene>
<protein>
    <submittedName>
        <fullName evidence="1">Uncharacterized protein</fullName>
    </submittedName>
</protein>
<reference evidence="1" key="2">
    <citation type="submission" date="2023-06" db="EMBL/GenBank/DDBJ databases">
        <authorList>
            <consortium name="Lawrence Berkeley National Laboratory"/>
            <person name="Haridas S."/>
            <person name="Hensen N."/>
            <person name="Bonometti L."/>
            <person name="Westerberg I."/>
            <person name="Brannstrom I.O."/>
            <person name="Guillou S."/>
            <person name="Cros-Aarteil S."/>
            <person name="Calhoun S."/>
            <person name="Kuo A."/>
            <person name="Mondo S."/>
            <person name="Pangilinan J."/>
            <person name="Riley R."/>
            <person name="Labutti K."/>
            <person name="Andreopoulos B."/>
            <person name="Lipzen A."/>
            <person name="Chen C."/>
            <person name="Yanf M."/>
            <person name="Daum C."/>
            <person name="Ng V."/>
            <person name="Clum A."/>
            <person name="Steindorff A."/>
            <person name="Ohm R."/>
            <person name="Martin F."/>
            <person name="Silar P."/>
            <person name="Natvig D."/>
            <person name="Lalanne C."/>
            <person name="Gautier V."/>
            <person name="Ament-Velasquez S.L."/>
            <person name="Kruys A."/>
            <person name="Hutchinson M.I."/>
            <person name="Powell A.J."/>
            <person name="Barry K."/>
            <person name="Miller A.N."/>
            <person name="Grigoriev I.V."/>
            <person name="Debuchy R."/>
            <person name="Gladieux P."/>
            <person name="Thoren M.H."/>
            <person name="Johannesson H."/>
        </authorList>
    </citation>
    <scope>NUCLEOTIDE SEQUENCE</scope>
    <source>
        <strain evidence="1">CBS 958.72</strain>
    </source>
</reference>
<reference evidence="1" key="1">
    <citation type="journal article" date="2023" name="Mol. Phylogenet. Evol.">
        <title>Genome-scale phylogeny and comparative genomics of the fungal order Sordariales.</title>
        <authorList>
            <person name="Hensen N."/>
            <person name="Bonometti L."/>
            <person name="Westerberg I."/>
            <person name="Brannstrom I.O."/>
            <person name="Guillou S."/>
            <person name="Cros-Aarteil S."/>
            <person name="Calhoun S."/>
            <person name="Haridas S."/>
            <person name="Kuo A."/>
            <person name="Mondo S."/>
            <person name="Pangilinan J."/>
            <person name="Riley R."/>
            <person name="LaButti K."/>
            <person name="Andreopoulos B."/>
            <person name="Lipzen A."/>
            <person name="Chen C."/>
            <person name="Yan M."/>
            <person name="Daum C."/>
            <person name="Ng V."/>
            <person name="Clum A."/>
            <person name="Steindorff A."/>
            <person name="Ohm R.A."/>
            <person name="Martin F."/>
            <person name="Silar P."/>
            <person name="Natvig D.O."/>
            <person name="Lalanne C."/>
            <person name="Gautier V."/>
            <person name="Ament-Velasquez S.L."/>
            <person name="Kruys A."/>
            <person name="Hutchinson M.I."/>
            <person name="Powell A.J."/>
            <person name="Barry K."/>
            <person name="Miller A.N."/>
            <person name="Grigoriev I.V."/>
            <person name="Debuchy R."/>
            <person name="Gladieux P."/>
            <person name="Hiltunen Thoren M."/>
            <person name="Johannesson H."/>
        </authorList>
    </citation>
    <scope>NUCLEOTIDE SEQUENCE</scope>
    <source>
        <strain evidence="1">CBS 958.72</strain>
    </source>
</reference>
<dbReference type="Proteomes" id="UP001287356">
    <property type="component" value="Unassembled WGS sequence"/>
</dbReference>
<dbReference type="EMBL" id="JAULSN010000003">
    <property type="protein sequence ID" value="KAK3377254.1"/>
    <property type="molecule type" value="Genomic_DNA"/>
</dbReference>